<dbReference type="FunFam" id="3.20.20.80:FF:000027">
    <property type="entry name" value="Alpha-L-fucosidase"/>
    <property type="match status" value="1"/>
</dbReference>
<dbReference type="EMBL" id="CDMZ01002375">
    <property type="protein sequence ID" value="CEM42079.1"/>
    <property type="molecule type" value="Genomic_DNA"/>
</dbReference>
<dbReference type="Pfam" id="PF01120">
    <property type="entry name" value="Alpha_L_fucos"/>
    <property type="match status" value="1"/>
</dbReference>
<organism evidence="10">
    <name type="scientific">Chromera velia CCMP2878</name>
    <dbReference type="NCBI Taxonomy" id="1169474"/>
    <lineage>
        <taxon>Eukaryota</taxon>
        <taxon>Sar</taxon>
        <taxon>Alveolata</taxon>
        <taxon>Colpodellida</taxon>
        <taxon>Chromeraceae</taxon>
        <taxon>Chromera</taxon>
    </lineage>
</organism>
<gene>
    <name evidence="10" type="ORF">Cvel_6432</name>
</gene>
<comment type="similarity">
    <text evidence="2">Belongs to the glycosyl hydrolase 29 family.</text>
</comment>
<keyword evidence="7" id="KW-0326">Glycosidase</keyword>
<keyword evidence="5" id="KW-0378">Hydrolase</keyword>
<feature type="signal peptide" evidence="8">
    <location>
        <begin position="1"/>
        <end position="19"/>
    </location>
</feature>
<dbReference type="SUPFAM" id="SSF51445">
    <property type="entry name" value="(Trans)glycosidases"/>
    <property type="match status" value="1"/>
</dbReference>
<evidence type="ECO:0000256" key="5">
    <source>
        <dbReference type="ARBA" id="ARBA00022801"/>
    </source>
</evidence>
<dbReference type="Gene3D" id="3.20.20.80">
    <property type="entry name" value="Glycosidases"/>
    <property type="match status" value="1"/>
</dbReference>
<dbReference type="VEuPathDB" id="CryptoDB:Cvel_6432"/>
<reference evidence="10" key="1">
    <citation type="submission" date="2014-11" db="EMBL/GenBank/DDBJ databases">
        <authorList>
            <person name="Otto D Thomas"/>
            <person name="Naeem Raeece"/>
        </authorList>
    </citation>
    <scope>NUCLEOTIDE SEQUENCE</scope>
</reference>
<proteinExistence type="inferred from homology"/>
<dbReference type="InterPro" id="IPR016286">
    <property type="entry name" value="FUC_metazoa-typ"/>
</dbReference>
<dbReference type="GO" id="GO:0005764">
    <property type="term" value="C:lysosome"/>
    <property type="evidence" value="ECO:0007669"/>
    <property type="project" value="TreeGrafter"/>
</dbReference>
<dbReference type="PRINTS" id="PR00741">
    <property type="entry name" value="GLHYDRLASE29"/>
</dbReference>
<evidence type="ECO:0000256" key="7">
    <source>
        <dbReference type="ARBA" id="ARBA00023295"/>
    </source>
</evidence>
<dbReference type="SMART" id="SM00812">
    <property type="entry name" value="Alpha_L_fucos"/>
    <property type="match status" value="1"/>
</dbReference>
<evidence type="ECO:0000256" key="2">
    <source>
        <dbReference type="ARBA" id="ARBA00007951"/>
    </source>
</evidence>
<feature type="chain" id="PRO_5005191250" description="alpha-L-fucosidase" evidence="8">
    <location>
        <begin position="20"/>
        <end position="558"/>
    </location>
</feature>
<evidence type="ECO:0000313" key="10">
    <source>
        <dbReference type="EMBL" id="CEM42079.1"/>
    </source>
</evidence>
<evidence type="ECO:0000256" key="6">
    <source>
        <dbReference type="ARBA" id="ARBA00023180"/>
    </source>
</evidence>
<protein>
    <recommendedName>
        <fullName evidence="3">alpha-L-fucosidase</fullName>
        <ecNumber evidence="3">3.2.1.51</ecNumber>
    </recommendedName>
</protein>
<dbReference type="InterPro" id="IPR000933">
    <property type="entry name" value="Glyco_hydro_29"/>
</dbReference>
<evidence type="ECO:0000259" key="9">
    <source>
        <dbReference type="Pfam" id="PF01120"/>
    </source>
</evidence>
<accession>A0A0G4HDD1</accession>
<dbReference type="PANTHER" id="PTHR10030">
    <property type="entry name" value="ALPHA-L-FUCOSIDASE"/>
    <property type="match status" value="1"/>
</dbReference>
<dbReference type="EC" id="3.2.1.51" evidence="3"/>
<dbReference type="GO" id="GO:0004560">
    <property type="term" value="F:alpha-L-fucosidase activity"/>
    <property type="evidence" value="ECO:0007669"/>
    <property type="project" value="UniProtKB-EC"/>
</dbReference>
<dbReference type="GO" id="GO:0006004">
    <property type="term" value="P:fucose metabolic process"/>
    <property type="evidence" value="ECO:0007669"/>
    <property type="project" value="InterPro"/>
</dbReference>
<evidence type="ECO:0000256" key="1">
    <source>
        <dbReference type="ARBA" id="ARBA00004071"/>
    </source>
</evidence>
<evidence type="ECO:0000256" key="3">
    <source>
        <dbReference type="ARBA" id="ARBA00012662"/>
    </source>
</evidence>
<dbReference type="InterPro" id="IPR057739">
    <property type="entry name" value="Glyco_hydro_29_N"/>
</dbReference>
<keyword evidence="6" id="KW-0325">Glycoprotein</keyword>
<name>A0A0G4HDD1_9ALVE</name>
<comment type="function">
    <text evidence="1">Alpha-L-fucosidase is responsible for hydrolyzing the alpha-1,6-linked fucose joined to the reducing-end N-acetylglucosamine of the carbohydrate moieties of glycoproteins.</text>
</comment>
<dbReference type="AlphaFoldDB" id="A0A0G4HDD1"/>
<feature type="domain" description="Glycoside hydrolase family 29 N-terminal" evidence="9">
    <location>
        <begin position="21"/>
        <end position="367"/>
    </location>
</feature>
<dbReference type="GO" id="GO:0016139">
    <property type="term" value="P:glycoside catabolic process"/>
    <property type="evidence" value="ECO:0007669"/>
    <property type="project" value="TreeGrafter"/>
</dbReference>
<keyword evidence="4 8" id="KW-0732">Signal</keyword>
<sequence length="558" mass="63130">MRVPALLLTVSCLCWLGRATESVRKAAAGPYEPTWESLMTRPLPAWYDQAKIGIFIHWGVFSVPSFKNEWYWWNLDGLKQKDYVEFHNQTYGPDFKYPEFGPQFKAQLFDPEEWAKLFAASGAQYVVLTSKHHEGFTNWCSSTSWNWNACDLGPKRDLVGSLTDAVRKEGLRMGLYLSMLDWFHPLYLSDKDAKFKTSKFVDEVYARQFHEINSKYKPDVLWSDGDWEASSSYWKSPELLAWLYNEGPNKDDVIVNDRWGNENPPIESGKRFGGFYSGGDRMAPSPSLLKHKWESCFTLDAGTWGFSRVSPLSAYLTRDALFRTVVSTIAFGGNALINVGPTSDGVIVPIFQERLTQLGQWLKVNGEAIYGTKPWREQSEPKSLGGQGEIEAHDDADVYYTSKEDGEGKNATTIIYAIVLRLPPSPDPEETDSLNIPLSHPKSVSTWSKISLLGGSKQFGCDDLNFLYLKRGGENLERQRESKMSMDLKRELAVDERQAESVRASEFLAKSDDTEGHESAEENLDFGVYIPIVCFAPLPSASEAIREGPWVLRLEGFE</sequence>
<dbReference type="InterPro" id="IPR017853">
    <property type="entry name" value="GH"/>
</dbReference>
<evidence type="ECO:0000256" key="4">
    <source>
        <dbReference type="ARBA" id="ARBA00022729"/>
    </source>
</evidence>
<evidence type="ECO:0000256" key="8">
    <source>
        <dbReference type="SAM" id="SignalP"/>
    </source>
</evidence>
<dbReference type="PANTHER" id="PTHR10030:SF37">
    <property type="entry name" value="ALPHA-L-FUCOSIDASE-RELATED"/>
    <property type="match status" value="1"/>
</dbReference>